<comment type="caution">
    <text evidence="5">The sequence shown here is derived from an EMBL/GenBank/DDBJ whole genome shotgun (WGS) entry which is preliminary data.</text>
</comment>
<dbReference type="OrthoDB" id="3687641at2759"/>
<evidence type="ECO:0000313" key="6">
    <source>
        <dbReference type="Proteomes" id="UP000298061"/>
    </source>
</evidence>
<sequence length="307" mass="34830">MSTKGSHKASFTTLILAALSIFSIYTTYLLYSLTRQIDTNSLSRWQGKLDVEAFTFVGDDFPDYLPIEMGYVRVERGKEWPPISMPFEEADGSYRIGPQNRTFTIAMFHELHCLDAIEDIIVREEYPPVDLRHLQHCFNFLRLWGLCEPDLTLESGDFVQQGPFRNLVASTRTCRNWDDLHQELVQNYRKWNDFKVMQGRNFTAWSASERSAATAGQLTVSGARPILRPIHPSPPPSSPATAAIARETFKSRTDVITLIIILPFLIITYRYPACARADLRPRRARPVPALSCRATPDLGAVATFTLV</sequence>
<dbReference type="PANTHER" id="PTHR33365:SF11">
    <property type="entry name" value="TAT PATHWAY SIGNAL SEQUENCE"/>
    <property type="match status" value="1"/>
</dbReference>
<keyword evidence="6" id="KW-1185">Reference proteome</keyword>
<keyword evidence="4" id="KW-0472">Membrane</keyword>
<dbReference type="Pfam" id="PF11807">
    <property type="entry name" value="UstYa"/>
    <property type="match status" value="1"/>
</dbReference>
<dbReference type="PANTHER" id="PTHR33365">
    <property type="entry name" value="YALI0B05434P"/>
    <property type="match status" value="1"/>
</dbReference>
<reference evidence="5 6" key="1">
    <citation type="submission" date="2019-02" db="EMBL/GenBank/DDBJ databases">
        <title>Genome sequencing of the rare red list fungi Hericium alpestre (H. flagellum).</title>
        <authorList>
            <person name="Buettner E."/>
            <person name="Kellner H."/>
        </authorList>
    </citation>
    <scope>NUCLEOTIDE SEQUENCE [LARGE SCALE GENOMIC DNA]</scope>
    <source>
        <strain evidence="5 6">DSM 108284</strain>
    </source>
</reference>
<accession>A0A4Y9ZU54</accession>
<feature type="transmembrane region" description="Helical" evidence="4">
    <location>
        <begin position="255"/>
        <end position="273"/>
    </location>
</feature>
<evidence type="ECO:0000313" key="5">
    <source>
        <dbReference type="EMBL" id="TFY78125.1"/>
    </source>
</evidence>
<comment type="similarity">
    <text evidence="3">Belongs to the ustYa family.</text>
</comment>
<keyword evidence="4" id="KW-1133">Transmembrane helix</keyword>
<keyword evidence="2" id="KW-0560">Oxidoreductase</keyword>
<dbReference type="InterPro" id="IPR021765">
    <property type="entry name" value="UstYa-like"/>
</dbReference>
<comment type="pathway">
    <text evidence="1">Mycotoxin biosynthesis.</text>
</comment>
<dbReference type="STRING" id="135208.A0A4Y9ZU54"/>
<dbReference type="AlphaFoldDB" id="A0A4Y9ZU54"/>
<organism evidence="5 6">
    <name type="scientific">Hericium alpestre</name>
    <dbReference type="NCBI Taxonomy" id="135208"/>
    <lineage>
        <taxon>Eukaryota</taxon>
        <taxon>Fungi</taxon>
        <taxon>Dikarya</taxon>
        <taxon>Basidiomycota</taxon>
        <taxon>Agaricomycotina</taxon>
        <taxon>Agaricomycetes</taxon>
        <taxon>Russulales</taxon>
        <taxon>Hericiaceae</taxon>
        <taxon>Hericium</taxon>
    </lineage>
</organism>
<dbReference type="GO" id="GO:0043386">
    <property type="term" value="P:mycotoxin biosynthetic process"/>
    <property type="evidence" value="ECO:0007669"/>
    <property type="project" value="InterPro"/>
</dbReference>
<dbReference type="EMBL" id="SFCI01000743">
    <property type="protein sequence ID" value="TFY78125.1"/>
    <property type="molecule type" value="Genomic_DNA"/>
</dbReference>
<dbReference type="GO" id="GO:0016491">
    <property type="term" value="F:oxidoreductase activity"/>
    <property type="evidence" value="ECO:0007669"/>
    <property type="project" value="UniProtKB-KW"/>
</dbReference>
<evidence type="ECO:0000256" key="3">
    <source>
        <dbReference type="ARBA" id="ARBA00035112"/>
    </source>
</evidence>
<evidence type="ECO:0000256" key="1">
    <source>
        <dbReference type="ARBA" id="ARBA00004685"/>
    </source>
</evidence>
<keyword evidence="4" id="KW-0812">Transmembrane</keyword>
<gene>
    <name evidence="5" type="ORF">EWM64_g5885</name>
</gene>
<protein>
    <submittedName>
        <fullName evidence="5">Uncharacterized protein</fullName>
    </submittedName>
</protein>
<feature type="transmembrane region" description="Helical" evidence="4">
    <location>
        <begin position="12"/>
        <end position="31"/>
    </location>
</feature>
<evidence type="ECO:0000256" key="4">
    <source>
        <dbReference type="SAM" id="Phobius"/>
    </source>
</evidence>
<evidence type="ECO:0000256" key="2">
    <source>
        <dbReference type="ARBA" id="ARBA00023002"/>
    </source>
</evidence>
<proteinExistence type="inferred from homology"/>
<name>A0A4Y9ZU54_9AGAM</name>
<dbReference type="Proteomes" id="UP000298061">
    <property type="component" value="Unassembled WGS sequence"/>
</dbReference>